<evidence type="ECO:0000256" key="2">
    <source>
        <dbReference type="ARBA" id="ARBA00022475"/>
    </source>
</evidence>
<dbReference type="AlphaFoldDB" id="A0A848FC83"/>
<organism evidence="7 8">
    <name type="scientific">Azohydromonas caseinilytica</name>
    <dbReference type="NCBI Taxonomy" id="2728836"/>
    <lineage>
        <taxon>Bacteria</taxon>
        <taxon>Pseudomonadati</taxon>
        <taxon>Pseudomonadota</taxon>
        <taxon>Betaproteobacteria</taxon>
        <taxon>Burkholderiales</taxon>
        <taxon>Sphaerotilaceae</taxon>
        <taxon>Azohydromonas</taxon>
    </lineage>
</organism>
<sequence>MDAAASQHLLQQADALARHVATACGRIAPSWPLDQFIAVNPYQGWTRHPVARAAAELGALCGTRLTMPRDWYRAQWDAGRLRREHLRAAVERGDGGLDVEELLQALHAPCLDIRHLPLLTDLCDALHPQAPLPWSELVTHQVSQHCAAFFDRSQARWRLATDEDLYGSWRRQLAEDRGIPWRRGRRWAVARLAALSADALTLIGDALAALRVPDAGQAAYLSALLLSLNGWAAWCAYLRWQARLRGSDDTHLQQLLAVRLAWEWLLREDQLQPHDSAEWAAAWARIDHHVARLAAEQRIDWRLQEAMEIAYQQPLCEGLLTAPEPVGGPVAVQAVFCIDVRSEVFRRAFESLSPGLQTRGFAGFFGLPIAYAPVGSEMVRLQLPGLLAPVHTVSEDAEAPSLARAWRQRRQAVLRWRQRWAELRGAPGSGFSFVESCGLLYGAKLLANSLPATTPPRRWQDAGLPREAQGRRPRLALVDSDPAAAARLGAKVLKAMGLTRDFAPLVLLVGHGSQSANNAHAAGLDCGACGGQSGEVNARVLADLLNAGAVREALREQHGLHIPDGTHFLPALHNTTTDDVQLFDTDVLPSRRQDELQALRSWLAQAGHRARAERAAALGLQALAREPEALARAVRRRANDWAQLRPEWGLANNAAFIIAPRVRSRHLRLDGRCFLHDYDEREDEDGSTLELIMTAPMVVTNWINLQYHASTVDNLRFGSGNKTLHNVVGGHIGVFEGNGGDLRIGLPLQSLHDGQDWRHQPLRLSVFIEAPCERIDAILARHAQVRDLVHHGWLHLLRIDGEARRVEQLRDEQWRTVHAAH</sequence>
<evidence type="ECO:0000256" key="4">
    <source>
        <dbReference type="ARBA" id="ARBA00022833"/>
    </source>
</evidence>
<evidence type="ECO:0000256" key="6">
    <source>
        <dbReference type="HAMAP-Rule" id="MF_01871"/>
    </source>
</evidence>
<dbReference type="PANTHER" id="PTHR38344">
    <property type="entry name" value="UPF0753 PROTEIN AQ_863"/>
    <property type="match status" value="1"/>
</dbReference>
<keyword evidence="2 6" id="KW-1003">Cell membrane</keyword>
<keyword evidence="4 6" id="KW-0862">Zinc</keyword>
<keyword evidence="3 6" id="KW-0479">Metal-binding</keyword>
<feature type="binding site" evidence="6">
    <location>
        <position position="337"/>
    </location>
    <ligand>
        <name>Zn(2+)</name>
        <dbReference type="ChEBI" id="CHEBI:29105"/>
    </ligand>
</feature>
<evidence type="ECO:0000313" key="8">
    <source>
        <dbReference type="Proteomes" id="UP000574067"/>
    </source>
</evidence>
<evidence type="ECO:0000256" key="1">
    <source>
        <dbReference type="ARBA" id="ARBA00022448"/>
    </source>
</evidence>
<dbReference type="PANTHER" id="PTHR38344:SF1">
    <property type="entry name" value="INORGANIC CARBON TRANSPORTER SUBUNIT DABA-RELATED"/>
    <property type="match status" value="1"/>
</dbReference>
<comment type="caution">
    <text evidence="7">The sequence shown here is derived from an EMBL/GenBank/DDBJ whole genome shotgun (WGS) entry which is preliminary data.</text>
</comment>
<comment type="subunit">
    <text evidence="6">Forms a complex with DabB.</text>
</comment>
<comment type="function">
    <text evidence="6">Part of an energy-coupled inorganic carbon pump.</text>
</comment>
<keyword evidence="5 6" id="KW-0472">Membrane</keyword>
<comment type="similarity">
    <text evidence="6">Belongs to the inorganic carbon transporter (TC 9.A.2) DabA family.</text>
</comment>
<keyword evidence="1 6" id="KW-0813">Transport</keyword>
<dbReference type="EMBL" id="JABBFW010000010">
    <property type="protein sequence ID" value="NML16365.1"/>
    <property type="molecule type" value="Genomic_DNA"/>
</dbReference>
<feature type="binding site" evidence="6">
    <location>
        <position position="339"/>
    </location>
    <ligand>
        <name>Zn(2+)</name>
        <dbReference type="ChEBI" id="CHEBI:29105"/>
    </ligand>
</feature>
<dbReference type="GO" id="GO:0005886">
    <property type="term" value="C:plasma membrane"/>
    <property type="evidence" value="ECO:0007669"/>
    <property type="project" value="UniProtKB-SubCell"/>
</dbReference>
<comment type="cofactor">
    <cofactor evidence="6">
        <name>Zn(2+)</name>
        <dbReference type="ChEBI" id="CHEBI:29105"/>
    </cofactor>
</comment>
<reference evidence="7 8" key="1">
    <citation type="submission" date="2020-04" db="EMBL/GenBank/DDBJ databases">
        <title>Azohydromonas sp. isolated from soil.</title>
        <authorList>
            <person name="Dahal R.H."/>
        </authorList>
    </citation>
    <scope>NUCLEOTIDE SEQUENCE [LARGE SCALE GENOMIC DNA]</scope>
    <source>
        <strain evidence="7 8">G-1-1-14</strain>
    </source>
</reference>
<dbReference type="InterPro" id="IPR018752">
    <property type="entry name" value="DabA"/>
</dbReference>
<dbReference type="Pfam" id="PF10070">
    <property type="entry name" value="DabA"/>
    <property type="match status" value="1"/>
</dbReference>
<feature type="binding site" evidence="6">
    <location>
        <position position="526"/>
    </location>
    <ligand>
        <name>Zn(2+)</name>
        <dbReference type="ChEBI" id="CHEBI:29105"/>
    </ligand>
</feature>
<dbReference type="GO" id="GO:0008270">
    <property type="term" value="F:zinc ion binding"/>
    <property type="evidence" value="ECO:0007669"/>
    <property type="project" value="UniProtKB-UniRule"/>
</dbReference>
<comment type="subcellular location">
    <subcellularLocation>
        <location evidence="6">Cell membrane</location>
        <topology evidence="6">Peripheral membrane protein</topology>
    </subcellularLocation>
</comment>
<keyword evidence="8" id="KW-1185">Reference proteome</keyword>
<dbReference type="Proteomes" id="UP000574067">
    <property type="component" value="Unassembled WGS sequence"/>
</dbReference>
<dbReference type="HAMAP" id="MF_01871">
    <property type="entry name" value="DabA"/>
    <property type="match status" value="1"/>
</dbReference>
<protein>
    <recommendedName>
        <fullName evidence="6">Probable inorganic carbon transporter subunit DabA</fullName>
    </recommendedName>
</protein>
<evidence type="ECO:0000256" key="3">
    <source>
        <dbReference type="ARBA" id="ARBA00022723"/>
    </source>
</evidence>
<proteinExistence type="inferred from homology"/>
<gene>
    <name evidence="6" type="primary">dabA</name>
    <name evidence="7" type="ORF">HHL10_15390</name>
</gene>
<evidence type="ECO:0000313" key="7">
    <source>
        <dbReference type="EMBL" id="NML16365.1"/>
    </source>
</evidence>
<name>A0A848FC83_9BURK</name>
<accession>A0A848FC83</accession>
<dbReference type="RefSeq" id="WP_169161275.1">
    <property type="nucleotide sequence ID" value="NZ_JABBFW010000010.1"/>
</dbReference>
<feature type="binding site" evidence="6">
    <location>
        <position position="511"/>
    </location>
    <ligand>
        <name>Zn(2+)</name>
        <dbReference type="ChEBI" id="CHEBI:29105"/>
    </ligand>
</feature>
<evidence type="ECO:0000256" key="5">
    <source>
        <dbReference type="ARBA" id="ARBA00023136"/>
    </source>
</evidence>